<dbReference type="InterPro" id="IPR000644">
    <property type="entry name" value="CBS_dom"/>
</dbReference>
<keyword evidence="8" id="KW-0997">Cell inner membrane</keyword>
<dbReference type="Gene3D" id="3.40.50.300">
    <property type="entry name" value="P-loop containing nucleotide triphosphate hydrolases"/>
    <property type="match status" value="1"/>
</dbReference>
<protein>
    <recommendedName>
        <fullName evidence="8">Quaternary amine transport ATP-binding protein</fullName>
        <ecNumber evidence="8">7.6.2.9</ecNumber>
    </recommendedName>
</protein>
<dbReference type="Proteomes" id="UP001144204">
    <property type="component" value="Unassembled WGS sequence"/>
</dbReference>
<dbReference type="NCBIfam" id="TIGR01186">
    <property type="entry name" value="proV"/>
    <property type="match status" value="1"/>
</dbReference>
<dbReference type="GO" id="GO:0016887">
    <property type="term" value="F:ATP hydrolysis activity"/>
    <property type="evidence" value="ECO:0007669"/>
    <property type="project" value="UniProtKB-UniRule"/>
</dbReference>
<feature type="domain" description="ABC transporter" evidence="9">
    <location>
        <begin position="29"/>
        <end position="265"/>
    </location>
</feature>
<keyword evidence="8" id="KW-1003">Cell membrane</keyword>
<dbReference type="InterPro" id="IPR005892">
    <property type="entry name" value="Gly-betaine_transp_ATP-bd"/>
</dbReference>
<dbReference type="SUPFAM" id="SSF54631">
    <property type="entry name" value="CBS-domain pair"/>
    <property type="match status" value="1"/>
</dbReference>
<evidence type="ECO:0000259" key="9">
    <source>
        <dbReference type="PROSITE" id="PS50893"/>
    </source>
</evidence>
<dbReference type="InterPro" id="IPR003593">
    <property type="entry name" value="AAA+_ATPase"/>
</dbReference>
<dbReference type="GO" id="GO:0015418">
    <property type="term" value="F:ABC-type quaternary ammonium compound transporting activity"/>
    <property type="evidence" value="ECO:0007669"/>
    <property type="project" value="UniProtKB-EC"/>
</dbReference>
<dbReference type="PROSITE" id="PS51371">
    <property type="entry name" value="CBS"/>
    <property type="match status" value="1"/>
</dbReference>
<evidence type="ECO:0000259" key="10">
    <source>
        <dbReference type="PROSITE" id="PS51371"/>
    </source>
</evidence>
<evidence type="ECO:0000256" key="6">
    <source>
        <dbReference type="ARBA" id="ARBA00023122"/>
    </source>
</evidence>
<keyword evidence="6 7" id="KW-0129">CBS domain</keyword>
<keyword evidence="8" id="KW-0472">Membrane</keyword>
<comment type="similarity">
    <text evidence="1 8">Belongs to the ABC transporter superfamily.</text>
</comment>
<evidence type="ECO:0000256" key="2">
    <source>
        <dbReference type="ARBA" id="ARBA00022448"/>
    </source>
</evidence>
<dbReference type="PROSITE" id="PS50893">
    <property type="entry name" value="ABC_TRANSPORTER_2"/>
    <property type="match status" value="1"/>
</dbReference>
<keyword evidence="4 8" id="KW-0067">ATP-binding</keyword>
<dbReference type="RefSeq" id="WP_286135988.1">
    <property type="nucleotide sequence ID" value="NZ_BRPL01000002.1"/>
</dbReference>
<dbReference type="GO" id="GO:0006865">
    <property type="term" value="P:amino acid transport"/>
    <property type="evidence" value="ECO:0007669"/>
    <property type="project" value="UniProtKB-UniRule"/>
</dbReference>
<comment type="caution">
    <text evidence="11">The sequence shown here is derived from an EMBL/GenBank/DDBJ whole genome shotgun (WGS) entry which is preliminary data.</text>
</comment>
<comment type="subunit">
    <text evidence="8">The complex is probably composed of two ATP-binding proteins, two transmembrane proteins and a solute-binding protein.</text>
</comment>
<evidence type="ECO:0000313" key="11">
    <source>
        <dbReference type="EMBL" id="GLB46522.1"/>
    </source>
</evidence>
<dbReference type="FunFam" id="3.40.50.300:FF:000201">
    <property type="entry name" value="Glycine betaine/L-proline ABC transporter ATP-binding protein"/>
    <property type="match status" value="1"/>
</dbReference>
<dbReference type="InterPro" id="IPR017871">
    <property type="entry name" value="ABC_transporter-like_CS"/>
</dbReference>
<dbReference type="InterPro" id="IPR003439">
    <property type="entry name" value="ABC_transporter-like_ATP-bd"/>
</dbReference>
<dbReference type="SMART" id="SM00382">
    <property type="entry name" value="AAA"/>
    <property type="match status" value="1"/>
</dbReference>
<comment type="subcellular location">
    <subcellularLocation>
        <location evidence="8">Cell inner membrane</location>
        <topology evidence="8">Peripheral membrane protein</topology>
    </subcellularLocation>
</comment>
<dbReference type="AlphaFoldDB" id="A0A9W6ESI6"/>
<dbReference type="PANTHER" id="PTHR43869">
    <property type="entry name" value="GLYCINE BETAINE/PROLINE BETAINE TRANSPORT SYSTEM ATP-BINDING PROTEIN PROV"/>
    <property type="match status" value="1"/>
</dbReference>
<dbReference type="InterPro" id="IPR051921">
    <property type="entry name" value="ABC_osmolyte_uptake_ATP-bind"/>
</dbReference>
<dbReference type="GO" id="GO:0005886">
    <property type="term" value="C:plasma membrane"/>
    <property type="evidence" value="ECO:0007669"/>
    <property type="project" value="UniProtKB-SubCell"/>
</dbReference>
<sequence>MADKIQVKNLTKIFGHPSHKLEDLINQGASKNDILKQTGATIGVRKASFNVKNNEIFVIMGLSGSGKSTLIRMLNHLIAPTSGQVYLDGKNITSLSKKELRELRRQKMSMVFQNFALFPNRTILENTAYGLEIQGVAKNKRYQKAKKALQLVGLNNYGNEFPNQLSGGMQQRVGLARALTNDPEILLMDEAFSALDPLNRKEMQDELLDLQESLQKTIVFISHDLNEALRIGDRIMIMKDGEVVQTGTPEEILRNPKNDYVRSFIQGVDRTKVLHAKDVMVKPAIINIEKDGPRIALRRMRDNEISSVYVIDSEHRFKGLVRANDADRLIQNNDNDISKIIEKNVPIVKPNMAIKEIIAKIPKFPVPVAVVDKDQKLIGIIINSSVLEALSGNEGEK</sequence>
<reference evidence="11" key="2">
    <citation type="journal article" date="2023" name="PLoS ONE">
        <title>Philodulcilactobacillus myokoensis gen. nov., sp. nov., a fructophilic, acidophilic, and agar-phobic lactic acid bacterium isolated from fermented vegetable extracts.</title>
        <authorList>
            <person name="Kouya T."/>
            <person name="Ishiyama Y."/>
            <person name="Ohashi S."/>
            <person name="Kumakubo R."/>
            <person name="Yamazaki T."/>
            <person name="Otaki T."/>
        </authorList>
    </citation>
    <scope>NUCLEOTIDE SEQUENCE</scope>
    <source>
        <strain evidence="11">WR16-4</strain>
    </source>
</reference>
<dbReference type="Pfam" id="PF00571">
    <property type="entry name" value="CBS"/>
    <property type="match status" value="2"/>
</dbReference>
<dbReference type="Pfam" id="PF00005">
    <property type="entry name" value="ABC_tran"/>
    <property type="match status" value="1"/>
</dbReference>
<dbReference type="InterPro" id="IPR027417">
    <property type="entry name" value="P-loop_NTPase"/>
</dbReference>
<dbReference type="GO" id="GO:0031460">
    <property type="term" value="P:glycine betaine transport"/>
    <property type="evidence" value="ECO:0007669"/>
    <property type="project" value="InterPro"/>
</dbReference>
<dbReference type="Gene3D" id="3.10.580.10">
    <property type="entry name" value="CBS-domain"/>
    <property type="match status" value="1"/>
</dbReference>
<dbReference type="GO" id="GO:0005524">
    <property type="term" value="F:ATP binding"/>
    <property type="evidence" value="ECO:0007669"/>
    <property type="project" value="UniProtKB-UniRule"/>
</dbReference>
<evidence type="ECO:0000256" key="4">
    <source>
        <dbReference type="ARBA" id="ARBA00022840"/>
    </source>
</evidence>
<evidence type="ECO:0000256" key="5">
    <source>
        <dbReference type="ARBA" id="ARBA00022970"/>
    </source>
</evidence>
<dbReference type="InterPro" id="IPR046342">
    <property type="entry name" value="CBS_dom_sf"/>
</dbReference>
<comment type="catalytic activity">
    <reaction evidence="8">
        <text>a quaternary ammonium(out) + ATP + H2O = a quaternary ammonium(in) + ADP + phosphate + H(+)</text>
        <dbReference type="Rhea" id="RHEA:11036"/>
        <dbReference type="ChEBI" id="CHEBI:15377"/>
        <dbReference type="ChEBI" id="CHEBI:15378"/>
        <dbReference type="ChEBI" id="CHEBI:30616"/>
        <dbReference type="ChEBI" id="CHEBI:35267"/>
        <dbReference type="ChEBI" id="CHEBI:43474"/>
        <dbReference type="ChEBI" id="CHEBI:456216"/>
    </reaction>
</comment>
<proteinExistence type="inferred from homology"/>
<evidence type="ECO:0000256" key="1">
    <source>
        <dbReference type="ARBA" id="ARBA00005417"/>
    </source>
</evidence>
<accession>A0A9W6ESI6</accession>
<dbReference type="PANTHER" id="PTHR43869:SF1">
    <property type="entry name" value="GLYCINE BETAINE_PROLINE BETAINE TRANSPORT SYSTEM ATP-BINDING PROTEIN PROV"/>
    <property type="match status" value="1"/>
</dbReference>
<dbReference type="SUPFAM" id="SSF52540">
    <property type="entry name" value="P-loop containing nucleoside triphosphate hydrolases"/>
    <property type="match status" value="1"/>
</dbReference>
<evidence type="ECO:0000313" key="12">
    <source>
        <dbReference type="Proteomes" id="UP001144204"/>
    </source>
</evidence>
<dbReference type="EMBL" id="BRPL01000002">
    <property type="protein sequence ID" value="GLB46522.1"/>
    <property type="molecule type" value="Genomic_DNA"/>
</dbReference>
<keyword evidence="5" id="KW-0029">Amino-acid transport</keyword>
<evidence type="ECO:0000256" key="3">
    <source>
        <dbReference type="ARBA" id="ARBA00022741"/>
    </source>
</evidence>
<organism evidence="11 12">
    <name type="scientific">Philodulcilactobacillus myokoensis</name>
    <dbReference type="NCBI Taxonomy" id="2929573"/>
    <lineage>
        <taxon>Bacteria</taxon>
        <taxon>Bacillati</taxon>
        <taxon>Bacillota</taxon>
        <taxon>Bacilli</taxon>
        <taxon>Lactobacillales</taxon>
        <taxon>Lactobacillaceae</taxon>
        <taxon>Philodulcilactobacillus</taxon>
    </lineage>
</organism>
<evidence type="ECO:0000256" key="7">
    <source>
        <dbReference type="PROSITE-ProRule" id="PRU00703"/>
    </source>
</evidence>
<dbReference type="GO" id="GO:0006970">
    <property type="term" value="P:response to osmotic stress"/>
    <property type="evidence" value="ECO:0007669"/>
    <property type="project" value="UniProtKB-ARBA"/>
</dbReference>
<name>A0A9W6ESI6_9LACO</name>
<dbReference type="EC" id="7.6.2.9" evidence="8"/>
<keyword evidence="12" id="KW-1185">Reference proteome</keyword>
<keyword evidence="2 8" id="KW-0813">Transport</keyword>
<dbReference type="PROSITE" id="PS00211">
    <property type="entry name" value="ABC_TRANSPORTER_1"/>
    <property type="match status" value="1"/>
</dbReference>
<dbReference type="CDD" id="cd03294">
    <property type="entry name" value="ABC_Pro_Gly_Betaine"/>
    <property type="match status" value="1"/>
</dbReference>
<gene>
    <name evidence="11" type="ORF">WR164_05010</name>
</gene>
<evidence type="ECO:0000256" key="8">
    <source>
        <dbReference type="RuleBase" id="RU369116"/>
    </source>
</evidence>
<feature type="domain" description="CBS" evidence="10">
    <location>
        <begin position="280"/>
        <end position="337"/>
    </location>
</feature>
<reference evidence="11" key="1">
    <citation type="submission" date="2022-07" db="EMBL/GenBank/DDBJ databases">
        <authorList>
            <person name="Kouya T."/>
            <person name="Ishiyama Y."/>
        </authorList>
    </citation>
    <scope>NUCLEOTIDE SEQUENCE</scope>
    <source>
        <strain evidence="11">WR16-4</strain>
    </source>
</reference>
<keyword evidence="3 8" id="KW-0547">Nucleotide-binding</keyword>